<feature type="compositionally biased region" description="Low complexity" evidence="1">
    <location>
        <begin position="225"/>
        <end position="244"/>
    </location>
</feature>
<dbReference type="AlphaFoldDB" id="A0A5C5X1D9"/>
<dbReference type="Proteomes" id="UP000317243">
    <property type="component" value="Unassembled WGS sequence"/>
</dbReference>
<feature type="compositionally biased region" description="Basic and acidic residues" evidence="1">
    <location>
        <begin position="247"/>
        <end position="256"/>
    </location>
</feature>
<dbReference type="OrthoDB" id="215812at2"/>
<accession>A0A5C5X1D9</accession>
<keyword evidence="3" id="KW-1185">Reference proteome</keyword>
<protein>
    <submittedName>
        <fullName evidence="2">Uncharacterized protein</fullName>
    </submittedName>
</protein>
<organism evidence="2 3">
    <name type="scientific">Thalassoglobus neptunius</name>
    <dbReference type="NCBI Taxonomy" id="1938619"/>
    <lineage>
        <taxon>Bacteria</taxon>
        <taxon>Pseudomonadati</taxon>
        <taxon>Planctomycetota</taxon>
        <taxon>Planctomycetia</taxon>
        <taxon>Planctomycetales</taxon>
        <taxon>Planctomycetaceae</taxon>
        <taxon>Thalassoglobus</taxon>
    </lineage>
</organism>
<feature type="compositionally biased region" description="Low complexity" evidence="1">
    <location>
        <begin position="259"/>
        <end position="269"/>
    </location>
</feature>
<evidence type="ECO:0000313" key="3">
    <source>
        <dbReference type="Proteomes" id="UP000317243"/>
    </source>
</evidence>
<feature type="region of interest" description="Disordered" evidence="1">
    <location>
        <begin position="77"/>
        <end position="102"/>
    </location>
</feature>
<proteinExistence type="predicted"/>
<dbReference type="RefSeq" id="WP_146506731.1">
    <property type="nucleotide sequence ID" value="NZ_SIHI01000001.1"/>
</dbReference>
<gene>
    <name evidence="2" type="ORF">KOR42_01720</name>
</gene>
<comment type="caution">
    <text evidence="2">The sequence shown here is derived from an EMBL/GenBank/DDBJ whole genome shotgun (WGS) entry which is preliminary data.</text>
</comment>
<dbReference type="EMBL" id="SIHI01000001">
    <property type="protein sequence ID" value="TWT56817.1"/>
    <property type="molecule type" value="Genomic_DNA"/>
</dbReference>
<evidence type="ECO:0000256" key="1">
    <source>
        <dbReference type="SAM" id="MobiDB-lite"/>
    </source>
</evidence>
<dbReference type="PROSITE" id="PS51257">
    <property type="entry name" value="PROKAR_LIPOPROTEIN"/>
    <property type="match status" value="1"/>
</dbReference>
<sequence length="279" mass="30968">MTVHRIPILLVALFVSGCQCFQISERYGDCIDRIADTQCYFDRFYIEKLDLTRIRCNHKMCGKHYCPPVAVYPDRYIPSPSRPQTGPVNSDVVPPSPPIEDLPQEFERELEDELKSTFPEAVPSPPEPLELKPTEIPETEIPLPVPEEETSMSVNPISMEIEMTDQQDLTIEAAQILDLESFEVVEVSKTETPAGAPRPFATTSQEPTPRAIQPVAVPPAPLSKTPAQAVTETATVAEPVRAAPNSDVEKAEEIRRKPVSAPASVAPSPRLQYQWRSAQ</sequence>
<evidence type="ECO:0000313" key="2">
    <source>
        <dbReference type="EMBL" id="TWT56817.1"/>
    </source>
</evidence>
<feature type="region of interest" description="Disordered" evidence="1">
    <location>
        <begin position="188"/>
        <end position="279"/>
    </location>
</feature>
<name>A0A5C5X1D9_9PLAN</name>
<reference evidence="2 3" key="1">
    <citation type="submission" date="2019-02" db="EMBL/GenBank/DDBJ databases">
        <title>Deep-cultivation of Planctomycetes and their phenomic and genomic characterization uncovers novel biology.</title>
        <authorList>
            <person name="Wiegand S."/>
            <person name="Jogler M."/>
            <person name="Boedeker C."/>
            <person name="Pinto D."/>
            <person name="Vollmers J."/>
            <person name="Rivas-Marin E."/>
            <person name="Kohn T."/>
            <person name="Peeters S.H."/>
            <person name="Heuer A."/>
            <person name="Rast P."/>
            <person name="Oberbeckmann S."/>
            <person name="Bunk B."/>
            <person name="Jeske O."/>
            <person name="Meyerdierks A."/>
            <person name="Storesund J.E."/>
            <person name="Kallscheuer N."/>
            <person name="Luecker S."/>
            <person name="Lage O.M."/>
            <person name="Pohl T."/>
            <person name="Merkel B.J."/>
            <person name="Hornburger P."/>
            <person name="Mueller R.-W."/>
            <person name="Bruemmer F."/>
            <person name="Labrenz M."/>
            <person name="Spormann A.M."/>
            <person name="Op Den Camp H."/>
            <person name="Overmann J."/>
            <person name="Amann R."/>
            <person name="Jetten M.S.M."/>
            <person name="Mascher T."/>
            <person name="Medema M.H."/>
            <person name="Devos D.P."/>
            <person name="Kaster A.-K."/>
            <person name="Ovreas L."/>
            <person name="Rohde M."/>
            <person name="Galperin M.Y."/>
            <person name="Jogler C."/>
        </authorList>
    </citation>
    <scope>NUCLEOTIDE SEQUENCE [LARGE SCALE GENOMIC DNA]</scope>
    <source>
        <strain evidence="2 3">KOR42</strain>
    </source>
</reference>